<dbReference type="SUPFAM" id="SSF54427">
    <property type="entry name" value="NTF2-like"/>
    <property type="match status" value="1"/>
</dbReference>
<sequence length="145" mass="16779">MKRYFLILILLLGFVSNAQKEAVQKTIETFFEGFHAKDTIKIKSVCSDKLKLQSLSEGIKGNKISEEMPKEFYHSMATIPSDIKFEERILSYSIQIDGTMAHVWTPYEFYINGKLSHKGVNAFTLFKENEALGWKIIHLVDTRRK</sequence>
<protein>
    <submittedName>
        <fullName evidence="2">Nuclear transport factor 2 family protein</fullName>
    </submittedName>
</protein>
<gene>
    <name evidence="2" type="ORF">G6042_08160</name>
</gene>
<dbReference type="InterPro" id="IPR032710">
    <property type="entry name" value="NTF2-like_dom_sf"/>
</dbReference>
<proteinExistence type="predicted"/>
<accession>A0ABX1QTQ4</accession>
<dbReference type="RefSeq" id="WP_169523816.1">
    <property type="nucleotide sequence ID" value="NZ_JAAMPT010000206.1"/>
</dbReference>
<comment type="caution">
    <text evidence="2">The sequence shown here is derived from an EMBL/GenBank/DDBJ whole genome shotgun (WGS) entry which is preliminary data.</text>
</comment>
<name>A0ABX1QTQ4_9FLAO</name>
<reference evidence="2 3" key="1">
    <citation type="submission" date="2020-02" db="EMBL/GenBank/DDBJ databases">
        <title>Flavobacterium sp. genome.</title>
        <authorList>
            <person name="Jung H.S."/>
            <person name="Baek J.H."/>
            <person name="Jeon C.O."/>
        </authorList>
    </citation>
    <scope>NUCLEOTIDE SEQUENCE [LARGE SCALE GENOMIC DNA]</scope>
    <source>
        <strain evidence="2 3">SE-s27</strain>
    </source>
</reference>
<dbReference type="EMBL" id="JAAMPT010000206">
    <property type="protein sequence ID" value="NMH25241.1"/>
    <property type="molecule type" value="Genomic_DNA"/>
</dbReference>
<evidence type="ECO:0000256" key="1">
    <source>
        <dbReference type="SAM" id="SignalP"/>
    </source>
</evidence>
<evidence type="ECO:0000313" key="2">
    <source>
        <dbReference type="EMBL" id="NMH25241.1"/>
    </source>
</evidence>
<keyword evidence="1" id="KW-0732">Signal</keyword>
<feature type="chain" id="PRO_5045067463" evidence="1">
    <location>
        <begin position="21"/>
        <end position="145"/>
    </location>
</feature>
<feature type="signal peptide" evidence="1">
    <location>
        <begin position="1"/>
        <end position="20"/>
    </location>
</feature>
<dbReference type="Gene3D" id="3.10.450.50">
    <property type="match status" value="1"/>
</dbReference>
<dbReference type="Proteomes" id="UP000767947">
    <property type="component" value="Unassembled WGS sequence"/>
</dbReference>
<evidence type="ECO:0000313" key="3">
    <source>
        <dbReference type="Proteomes" id="UP000767947"/>
    </source>
</evidence>
<keyword evidence="3" id="KW-1185">Reference proteome</keyword>
<organism evidence="2 3">
    <name type="scientific">Flavobacterium solisilvae</name>
    <dbReference type="NCBI Taxonomy" id="1852019"/>
    <lineage>
        <taxon>Bacteria</taxon>
        <taxon>Pseudomonadati</taxon>
        <taxon>Bacteroidota</taxon>
        <taxon>Flavobacteriia</taxon>
        <taxon>Flavobacteriales</taxon>
        <taxon>Flavobacteriaceae</taxon>
        <taxon>Flavobacterium</taxon>
    </lineage>
</organism>